<gene>
    <name evidence="2" type="ORF">LCGC14_1850610</name>
</gene>
<comment type="caution">
    <text evidence="2">The sequence shown here is derived from an EMBL/GenBank/DDBJ whole genome shotgun (WGS) entry which is preliminary data.</text>
</comment>
<evidence type="ECO:0008006" key="3">
    <source>
        <dbReference type="Google" id="ProtNLM"/>
    </source>
</evidence>
<evidence type="ECO:0000313" key="2">
    <source>
        <dbReference type="EMBL" id="KKL95833.1"/>
    </source>
</evidence>
<dbReference type="EMBL" id="LAZR01018586">
    <property type="protein sequence ID" value="KKL95833.1"/>
    <property type="molecule type" value="Genomic_DNA"/>
</dbReference>
<keyword evidence="1" id="KW-0472">Membrane</keyword>
<evidence type="ECO:0000256" key="1">
    <source>
        <dbReference type="SAM" id="Phobius"/>
    </source>
</evidence>
<keyword evidence="1" id="KW-0812">Transmembrane</keyword>
<keyword evidence="1" id="KW-1133">Transmembrane helix</keyword>
<feature type="transmembrane region" description="Helical" evidence="1">
    <location>
        <begin position="89"/>
        <end position="106"/>
    </location>
</feature>
<organism evidence="2">
    <name type="scientific">marine sediment metagenome</name>
    <dbReference type="NCBI Taxonomy" id="412755"/>
    <lineage>
        <taxon>unclassified sequences</taxon>
        <taxon>metagenomes</taxon>
        <taxon>ecological metagenomes</taxon>
    </lineage>
</organism>
<protein>
    <recommendedName>
        <fullName evidence="3">DUF1360 domain-containing protein</fullName>
    </recommendedName>
</protein>
<sequence length="110" mass="12318">MTLLLDPPVWLQLPLIVVAAWRVAVLLVLEGGPFAVFRRLRNLMGFEHDEAGQPVSWPDDLPGSLFACVWCLSFWTTLALYGILWVAPYVVVVLGTWGAATYLEAYRNGR</sequence>
<reference evidence="2" key="1">
    <citation type="journal article" date="2015" name="Nature">
        <title>Complex archaea that bridge the gap between prokaryotes and eukaryotes.</title>
        <authorList>
            <person name="Spang A."/>
            <person name="Saw J.H."/>
            <person name="Jorgensen S.L."/>
            <person name="Zaremba-Niedzwiedzka K."/>
            <person name="Martijn J."/>
            <person name="Lind A.E."/>
            <person name="van Eijk R."/>
            <person name="Schleper C."/>
            <person name="Guy L."/>
            <person name="Ettema T.J."/>
        </authorList>
    </citation>
    <scope>NUCLEOTIDE SEQUENCE</scope>
</reference>
<dbReference type="AlphaFoldDB" id="A0A0F9GAS3"/>
<accession>A0A0F9GAS3</accession>
<feature type="transmembrane region" description="Helical" evidence="1">
    <location>
        <begin position="12"/>
        <end position="37"/>
    </location>
</feature>
<proteinExistence type="predicted"/>
<name>A0A0F9GAS3_9ZZZZ</name>